<keyword evidence="2" id="KW-1185">Reference proteome</keyword>
<evidence type="ECO:0000313" key="2">
    <source>
        <dbReference type="Proteomes" id="UP001304300"/>
    </source>
</evidence>
<protein>
    <submittedName>
        <fullName evidence="1">DUF1800 family protein</fullName>
    </submittedName>
</protein>
<dbReference type="InterPro" id="IPR014917">
    <property type="entry name" value="DUF1800"/>
</dbReference>
<sequence length="708" mass="80902">MKNLLKFLSPFRASHILILIIGLCFLSPLFSQERTPVIEGSSSLQNNWWYSSWLGSYSQPEANNNWIYSQGLGWMYAVSTGNNNIWFYHAGFRSWLWTNAATYPFVYHTINGWVYFAVETDFTYYFITRTGQWLLYDRSVMDPALDNLQRTSRFLAQSTLGVDMQTIQSAASKGINVWLEEQFNLPVISIREYIERRHVMSEEGLSSPDTFRQGWWNVVYPAKDMLRHRVALALSEIFVVSDRLDNLEDSPLGMASYYDMLQRNAFGNYRQLLEDVTYHPAMGAYLSHVGNRKADPQTGRFPDENYAREVMQLFTIGLFELNPDGTQRLNASGQPIPTYGNEEITAFARVFTGMNYDIRSELIEIQGNFEEFLEVVKEFEMEGVPPMQFDSPPTLETIPFEAIYGYEMFNYVDPMILFDREHDKEEKRLLNGVALPANQNIQKDISDALDNLFNHPNTGPFISRLLIQRLVKSNPSPAYIKRVADVFANNGKGVRGDMKAIIEAILLDPEAMSLDLLNDPSQGKMREPYFRFVTYLKAFNGQPGGSDYFIDDVGFSEAFLQRPLSSPSVFNFFLPDYSPLGAVSEAGLFAPEFQITNSYTLTEIADVMYGVIVEDFIQELEPEDATRLGIDNWTWSVDLSQEIALVDNPRALLDRLDTLLTYGTLSSSTRQIVESSLTRMSNEGISAEERVRFAIYLIFVSPDFVISH</sequence>
<dbReference type="PANTHER" id="PTHR43737">
    <property type="entry name" value="BLL7424 PROTEIN"/>
    <property type="match status" value="1"/>
</dbReference>
<evidence type="ECO:0000313" key="1">
    <source>
        <dbReference type="EMBL" id="WOO41118.1"/>
    </source>
</evidence>
<dbReference type="EMBL" id="CP136920">
    <property type="protein sequence ID" value="WOO41118.1"/>
    <property type="molecule type" value="Genomic_DNA"/>
</dbReference>
<dbReference type="Pfam" id="PF08811">
    <property type="entry name" value="DUF1800"/>
    <property type="match status" value="1"/>
</dbReference>
<dbReference type="PANTHER" id="PTHR43737:SF1">
    <property type="entry name" value="DUF1501 DOMAIN-CONTAINING PROTEIN"/>
    <property type="match status" value="1"/>
</dbReference>
<reference evidence="1 2" key="1">
    <citation type="submission" date="2023-10" db="EMBL/GenBank/DDBJ databases">
        <title>Rubellicoccus peritrichatus gen. nov., sp. nov., isolated from an algae of coral reef tank.</title>
        <authorList>
            <person name="Luo J."/>
        </authorList>
    </citation>
    <scope>NUCLEOTIDE SEQUENCE [LARGE SCALE GENOMIC DNA]</scope>
    <source>
        <strain evidence="1 2">CR14</strain>
    </source>
</reference>
<dbReference type="Proteomes" id="UP001304300">
    <property type="component" value="Chromosome"/>
</dbReference>
<name>A0AAQ3QV39_9BACT</name>
<gene>
    <name evidence="1" type="ORF">RZN69_21060</name>
</gene>
<dbReference type="RefSeq" id="WP_317833513.1">
    <property type="nucleotide sequence ID" value="NZ_CP136920.1"/>
</dbReference>
<accession>A0AAQ3QV39</accession>
<dbReference type="KEGG" id="puo:RZN69_21060"/>
<dbReference type="AlphaFoldDB" id="A0AAQ3QV39"/>
<proteinExistence type="predicted"/>
<organism evidence="1 2">
    <name type="scientific">Rubellicoccus peritrichatus</name>
    <dbReference type="NCBI Taxonomy" id="3080537"/>
    <lineage>
        <taxon>Bacteria</taxon>
        <taxon>Pseudomonadati</taxon>
        <taxon>Verrucomicrobiota</taxon>
        <taxon>Opitutia</taxon>
        <taxon>Puniceicoccales</taxon>
        <taxon>Cerasicoccaceae</taxon>
        <taxon>Rubellicoccus</taxon>
    </lineage>
</organism>